<feature type="compositionally biased region" description="Acidic residues" evidence="1">
    <location>
        <begin position="225"/>
        <end position="237"/>
    </location>
</feature>
<sequence>MTSPYSTPRYPGAPNPTPRTNHKSLRAPIHNPYDKFTQPEFDAWISDITGALKRALGQEDPAPLPNKHVESTTAVEEDTVLEDSFAEVKARRLAKGKERAREEELEEPEARQEERGEEQDAYEDGWGEPYDGEEYSGEEDEESREGSPEVIELLSDDDEREGEANIALEMSEEEDANEEVAEEYDEEAEGSDVGSEDEDSQGESPAPAPSIVAYAHTHEVLEVLGSDDDEDEDEADGDEHGRRMLPARFQRKPDIVADARIESDDGEEYEDELDEEQAEEEEEPFPPRTAHKEPVEIDDPWRGPATYAEDFYSGGDFPTGVAKGGNAHVLPREEDEQNGEGQRTPEATESRVQKEEDDFIPEDPECEELQPTPELPDPWEGPRTYAEDFYAGGDALPLPADGVTPSHLTPRDESPLYIPGITDHVPAHSSTKRDAASEPAEVKQCGDEADNMSLPDTSINDTQASAVASAAAHTTAPSSTARVPSSPPSTTLRAHVDWNWPPAFPGRVATGPGHVESPEHEIFEISDDEDEDEDDEAAPDESAPVPASAVPQQIAQPVEPASATAQAAVEAQEPAVVDSSDLYADFTDLYDMDMGAEMSYNMQPAFEPVSPPGLDFGDLPPTTGTSAPVEDNLDVQALDVDEASQYLADYDSQGRPTSAVPESTHRDAEPPTEAPATDSENKEDATVIVSETRRFSVELEEVTDEEDPAYHPSSKATAAQPRERRHSVGLEEVTDDDAPDYVHSRRAPDQDQPRREPEPELEPEMEVIEVDEEENGAQRSVPPADDIDILSVRDDDLETSHMDYIVEEGMTEDRRTAEPALSSTVDEEIYAPSVRTFSPVAQPSAAHADAPQLEERDNKDSPEFNSVATDATKAEHEDSATRAIPTSLERTLSASNIPPPVSANPNVPDPASIPQSPASLDAQSPDTTSETRDATSLPINASQHPLFRKLASSAHTPSGLFTPITTENSASVTPDREDSEMPSVPGAQAANEEARAPVVDTKPFIIDAIDGPEEVVAPAMGTEAYQKDEAFTMEGPATDMALSADLPHVDTADALDSALNRRVVARDFAAGERKASPGTDADVDVDADGEVDLEYVPSAKDVDGDSSLEVLQTVVEPEEKGSLRPSDEETAENPREADGVTAGASEEPVKAADAAQREEIEAVAEAAEALKDDGAIMTQAEDAVASEGRADRATPAVTAAASDREATPKASTPDEEEATPVREALRSSAPAEEPITGEAAGERRPRKRKRASPPTAVARPLRVTRSRTSGSLRPAPQVPVAKARPAAKTRGGQGKGKQRADAESEEEDNASVAPSHASESTSGGSSTAAQKMLIPDSRGTSRASSVASNAPSTYSGLSLPSPTTDPRRALLSPDPTCRFHTISLPKRTSSGPRIHFAVPGCSLGNAELMKDENIEDEGYVKAGDIPRLIRDVESLNLSPYLFGVLRQLVGVDLIREQEVFYIPRSGDGVVMKSRRKARRAKLRQMESISARTLSNGGASRAMAPPSQASGSTSGDSASVAGRLSQRGSVATTTSLSGSELSDLETDEARPAKRTKDTHEEAKIEPAEQPTADPAYPPEQQPADVVSAAPKPRKLQARRSKRLGTDAAAYKPEEGTTDGEEEQDTKKRRKRGSKGGLKRTRTDANEETAAEGSSAKVKRRRVRASISNDNNATAEGEVANEGGSQQ</sequence>
<feature type="compositionally biased region" description="Low complexity" evidence="1">
    <location>
        <begin position="540"/>
        <end position="577"/>
    </location>
</feature>
<dbReference type="STRING" id="5643.A0A060SS91"/>
<protein>
    <submittedName>
        <fullName evidence="2">Uncharacterized protein</fullName>
    </submittedName>
</protein>
<organism evidence="2 3">
    <name type="scientific">Pycnoporus cinnabarinus</name>
    <name type="common">Cinnabar-red polypore</name>
    <name type="synonym">Trametes cinnabarina</name>
    <dbReference type="NCBI Taxonomy" id="5643"/>
    <lineage>
        <taxon>Eukaryota</taxon>
        <taxon>Fungi</taxon>
        <taxon>Dikarya</taxon>
        <taxon>Basidiomycota</taxon>
        <taxon>Agaricomycotina</taxon>
        <taxon>Agaricomycetes</taxon>
        <taxon>Polyporales</taxon>
        <taxon>Polyporaceae</taxon>
        <taxon>Trametes</taxon>
    </lineage>
</organism>
<dbReference type="OMA" id="WIGDITG"/>
<keyword evidence="3" id="KW-1185">Reference proteome</keyword>
<feature type="compositionally biased region" description="Basic residues" evidence="1">
    <location>
        <begin position="1590"/>
        <end position="1601"/>
    </location>
</feature>
<feature type="region of interest" description="Disordered" evidence="1">
    <location>
        <begin position="807"/>
        <end position="996"/>
    </location>
</feature>
<feature type="region of interest" description="Disordered" evidence="1">
    <location>
        <begin position="1"/>
        <end position="34"/>
    </location>
</feature>
<feature type="compositionally biased region" description="Basic and acidic residues" evidence="1">
    <location>
        <begin position="1147"/>
        <end position="1160"/>
    </location>
</feature>
<feature type="compositionally biased region" description="Basic and acidic residues" evidence="1">
    <location>
        <begin position="1117"/>
        <end position="1138"/>
    </location>
</feature>
<feature type="region of interest" description="Disordered" evidence="1">
    <location>
        <begin position="603"/>
        <end position="795"/>
    </location>
</feature>
<feature type="compositionally biased region" description="Low complexity" evidence="1">
    <location>
        <begin position="1310"/>
        <end position="1329"/>
    </location>
</feature>
<comment type="caution">
    <text evidence="2">The sequence shown here is derived from an EMBL/GenBank/DDBJ whole genome shotgun (WGS) entry which is preliminary data.</text>
</comment>
<evidence type="ECO:0000313" key="2">
    <source>
        <dbReference type="EMBL" id="CDO77046.1"/>
    </source>
</evidence>
<dbReference type="EMBL" id="CCBP010000437">
    <property type="protein sequence ID" value="CDO77046.1"/>
    <property type="molecule type" value="Genomic_DNA"/>
</dbReference>
<feature type="compositionally biased region" description="Basic and acidic residues" evidence="1">
    <location>
        <begin position="290"/>
        <end position="301"/>
    </location>
</feature>
<feature type="compositionally biased region" description="Acidic residues" evidence="1">
    <location>
        <begin position="355"/>
        <end position="368"/>
    </location>
</feature>
<feature type="compositionally biased region" description="Basic residues" evidence="1">
    <location>
        <begin position="1625"/>
        <end position="1638"/>
    </location>
</feature>
<feature type="region of interest" description="Disordered" evidence="1">
    <location>
        <begin position="56"/>
        <end position="580"/>
    </location>
</feature>
<gene>
    <name evidence="2" type="ORF">BN946_scf184403.g21</name>
</gene>
<feature type="region of interest" description="Disordered" evidence="1">
    <location>
        <begin position="1472"/>
        <end position="1685"/>
    </location>
</feature>
<feature type="compositionally biased region" description="Low complexity" evidence="1">
    <location>
        <begin position="462"/>
        <end position="481"/>
    </location>
</feature>
<dbReference type="Proteomes" id="UP000029665">
    <property type="component" value="Unassembled WGS sequence"/>
</dbReference>
<feature type="compositionally biased region" description="Polar residues" evidence="1">
    <location>
        <begin position="1338"/>
        <end position="1364"/>
    </location>
</feature>
<evidence type="ECO:0000313" key="3">
    <source>
        <dbReference type="Proteomes" id="UP000029665"/>
    </source>
</evidence>
<dbReference type="OrthoDB" id="2804229at2759"/>
<feature type="compositionally biased region" description="Acidic residues" evidence="1">
    <location>
        <begin position="698"/>
        <end position="707"/>
    </location>
</feature>
<feature type="compositionally biased region" description="Basic and acidic residues" evidence="1">
    <location>
        <begin position="853"/>
        <end position="862"/>
    </location>
</feature>
<feature type="compositionally biased region" description="Polar residues" evidence="1">
    <location>
        <begin position="1506"/>
        <end position="1516"/>
    </location>
</feature>
<feature type="compositionally biased region" description="Acidic residues" evidence="1">
    <location>
        <begin position="115"/>
        <end position="143"/>
    </location>
</feature>
<feature type="compositionally biased region" description="Basic and acidic residues" evidence="1">
    <location>
        <begin position="1546"/>
        <end position="1565"/>
    </location>
</feature>
<name>A0A060SS91_PYCCI</name>
<feature type="compositionally biased region" description="Acidic residues" evidence="1">
    <location>
        <begin position="75"/>
        <end position="85"/>
    </location>
</feature>
<feature type="compositionally biased region" description="Polar residues" evidence="1">
    <location>
        <begin position="1486"/>
        <end position="1497"/>
    </location>
</feature>
<feature type="compositionally biased region" description="Polar residues" evidence="1">
    <location>
        <begin position="1525"/>
        <end position="1539"/>
    </location>
</feature>
<accession>A0A060SS91</accession>
<feature type="compositionally biased region" description="Acidic residues" evidence="1">
    <location>
        <begin position="170"/>
        <end position="201"/>
    </location>
</feature>
<feature type="compositionally biased region" description="Basic and acidic residues" evidence="1">
    <location>
        <begin position="740"/>
        <end position="758"/>
    </location>
</feature>
<feature type="compositionally biased region" description="Acidic residues" evidence="1">
    <location>
        <begin position="524"/>
        <end position="539"/>
    </location>
</feature>
<feature type="compositionally biased region" description="Acidic residues" evidence="1">
    <location>
        <begin position="759"/>
        <end position="775"/>
    </location>
</feature>
<feature type="region of interest" description="Disordered" evidence="1">
    <location>
        <begin position="1114"/>
        <end position="1375"/>
    </location>
</feature>
<feature type="compositionally biased region" description="Basic and acidic residues" evidence="1">
    <location>
        <begin position="431"/>
        <end position="446"/>
    </location>
</feature>
<dbReference type="HOGENOM" id="CLU_237973_0_0_1"/>
<proteinExistence type="predicted"/>
<feature type="compositionally biased region" description="Acidic residues" evidence="1">
    <location>
        <begin position="264"/>
        <end position="284"/>
    </location>
</feature>
<feature type="compositionally biased region" description="Polar residues" evidence="1">
    <location>
        <begin position="963"/>
        <end position="972"/>
    </location>
</feature>
<evidence type="ECO:0000256" key="1">
    <source>
        <dbReference type="SAM" id="MobiDB-lite"/>
    </source>
</evidence>
<feature type="compositionally biased region" description="Basic and acidic residues" evidence="1">
    <location>
        <begin position="679"/>
        <end position="697"/>
    </location>
</feature>
<feature type="compositionally biased region" description="Polar residues" evidence="1">
    <location>
        <begin position="913"/>
        <end position="928"/>
    </location>
</feature>
<feature type="compositionally biased region" description="Basic and acidic residues" evidence="1">
    <location>
        <begin position="251"/>
        <end position="263"/>
    </location>
</feature>
<feature type="compositionally biased region" description="Basic and acidic residues" evidence="1">
    <location>
        <begin position="86"/>
        <end position="114"/>
    </location>
</feature>
<feature type="compositionally biased region" description="Basic residues" evidence="1">
    <location>
        <begin position="1472"/>
        <end position="1482"/>
    </location>
</feature>
<reference evidence="2" key="1">
    <citation type="submission" date="2014-01" db="EMBL/GenBank/DDBJ databases">
        <title>The genome of the white-rot fungus Pycnoporus cinnabarinus: a basidiomycete model with a versatile arsenal for lignocellulosic biomass breakdown.</title>
        <authorList>
            <person name="Levasseur A."/>
            <person name="Lomascolo A."/>
            <person name="Ruiz-Duenas F.J."/>
            <person name="Uzan E."/>
            <person name="Piumi F."/>
            <person name="Kues U."/>
            <person name="Ram A.F.J."/>
            <person name="Murat C."/>
            <person name="Haon M."/>
            <person name="Benoit I."/>
            <person name="Arfi Y."/>
            <person name="Chevret D."/>
            <person name="Drula E."/>
            <person name="Kwon M.J."/>
            <person name="Gouret P."/>
            <person name="Lesage-Meessen L."/>
            <person name="Lombard V."/>
            <person name="Mariette J."/>
            <person name="Noirot C."/>
            <person name="Park J."/>
            <person name="Patyshakuliyeva A."/>
            <person name="Wieneger R.A.B."/>
            <person name="Wosten H.A.B."/>
            <person name="Martin F."/>
            <person name="Coutinho P.M."/>
            <person name="de Vries R."/>
            <person name="Martinez A.T."/>
            <person name="Klopp C."/>
            <person name="Pontarotti P."/>
            <person name="Henrissat B."/>
            <person name="Record E."/>
        </authorList>
    </citation>
    <scope>NUCLEOTIDE SEQUENCE [LARGE SCALE GENOMIC DNA]</scope>
    <source>
        <strain evidence="2">BRFM137</strain>
    </source>
</reference>